<proteinExistence type="predicted"/>
<dbReference type="EMBL" id="QOUI01000009">
    <property type="protein sequence ID" value="RCK68727.1"/>
    <property type="molecule type" value="Genomic_DNA"/>
</dbReference>
<dbReference type="AlphaFoldDB" id="A0A367YSJ5"/>
<comment type="caution">
    <text evidence="9">The sequence shown here is derived from an EMBL/GenBank/DDBJ whole genome shotgun (WGS) entry which is preliminary data.</text>
</comment>
<accession>A0A367YSJ5</accession>
<feature type="signal peptide" evidence="7">
    <location>
        <begin position="1"/>
        <end position="23"/>
    </location>
</feature>
<feature type="domain" description="Gram-positive cocci surface proteins LPxTG" evidence="8">
    <location>
        <begin position="198"/>
        <end position="232"/>
    </location>
</feature>
<feature type="transmembrane region" description="Helical" evidence="6">
    <location>
        <begin position="205"/>
        <end position="224"/>
    </location>
</feature>
<protein>
    <recommendedName>
        <fullName evidence="8">Gram-positive cocci surface proteins LPxTG domain-containing protein</fullName>
    </recommendedName>
</protein>
<evidence type="ECO:0000313" key="9">
    <source>
        <dbReference type="EMBL" id="RCK68727.1"/>
    </source>
</evidence>
<keyword evidence="1" id="KW-0134">Cell wall</keyword>
<evidence type="ECO:0000256" key="2">
    <source>
        <dbReference type="ARBA" id="ARBA00022525"/>
    </source>
</evidence>
<keyword evidence="10" id="KW-1185">Reference proteome</keyword>
<dbReference type="RefSeq" id="WP_114127353.1">
    <property type="nucleotide sequence ID" value="NZ_QOUI01000009.1"/>
</dbReference>
<feature type="region of interest" description="Disordered" evidence="5">
    <location>
        <begin position="159"/>
        <end position="201"/>
    </location>
</feature>
<evidence type="ECO:0000256" key="3">
    <source>
        <dbReference type="ARBA" id="ARBA00022729"/>
    </source>
</evidence>
<evidence type="ECO:0000259" key="8">
    <source>
        <dbReference type="PROSITE" id="PS50847"/>
    </source>
</evidence>
<evidence type="ECO:0000256" key="6">
    <source>
        <dbReference type="SAM" id="Phobius"/>
    </source>
</evidence>
<feature type="chain" id="PRO_5038917646" description="Gram-positive cocci surface proteins LPxTG domain-containing protein" evidence="7">
    <location>
        <begin position="24"/>
        <end position="232"/>
    </location>
</feature>
<keyword evidence="6" id="KW-1133">Transmembrane helix</keyword>
<evidence type="ECO:0000256" key="5">
    <source>
        <dbReference type="SAM" id="MobiDB-lite"/>
    </source>
</evidence>
<dbReference type="PROSITE" id="PS50847">
    <property type="entry name" value="GRAM_POS_ANCHORING"/>
    <property type="match status" value="1"/>
</dbReference>
<evidence type="ECO:0000313" key="10">
    <source>
        <dbReference type="Proteomes" id="UP000252770"/>
    </source>
</evidence>
<keyword evidence="2" id="KW-0964">Secreted</keyword>
<name>A0A367YSJ5_9ACTN</name>
<dbReference type="Proteomes" id="UP000252770">
    <property type="component" value="Unassembled WGS sequence"/>
</dbReference>
<keyword evidence="6" id="KW-0472">Membrane</keyword>
<sequence>MTTGRALVLVGAALLLASTTVPAAADPRIGLSSDGRSFRQTLAEPLFDPRTRWVPGDVRSETLWVRNDAGGVADLAVALDAPELAGPVGSGDLVVTGRAAGASVRAVTTDAVLAEVDGLAPGDEVAVEIEVELVAGAGEDVMRLSRPLGFTVTLTDDAAVSDGQQGGGDDHAAPGPARPDGGDPGTGSPGHDRPGGGLAATGTALPAWSAAVAVAALLAGGGLLTRTRRRTS</sequence>
<dbReference type="InterPro" id="IPR019931">
    <property type="entry name" value="LPXTG_anchor"/>
</dbReference>
<evidence type="ECO:0000256" key="4">
    <source>
        <dbReference type="ARBA" id="ARBA00023088"/>
    </source>
</evidence>
<keyword evidence="6" id="KW-0812">Transmembrane</keyword>
<reference evidence="9 10" key="1">
    <citation type="submission" date="2018-07" db="EMBL/GenBank/DDBJ databases">
        <title>Desertimonas flava gen. nov. sp. nov.</title>
        <authorList>
            <person name="Liu S."/>
        </authorList>
    </citation>
    <scope>NUCLEOTIDE SEQUENCE [LARGE SCALE GENOMIC DNA]</scope>
    <source>
        <strain evidence="9 10">16Sb5-5</strain>
    </source>
</reference>
<evidence type="ECO:0000256" key="1">
    <source>
        <dbReference type="ARBA" id="ARBA00022512"/>
    </source>
</evidence>
<gene>
    <name evidence="9" type="ORF">DT076_14160</name>
</gene>
<evidence type="ECO:0000256" key="7">
    <source>
        <dbReference type="SAM" id="SignalP"/>
    </source>
</evidence>
<keyword evidence="3 7" id="KW-0732">Signal</keyword>
<keyword evidence="4" id="KW-0572">Peptidoglycan-anchor</keyword>
<organism evidence="9 10">
    <name type="scientific">Desertihabitans brevis</name>
    <dbReference type="NCBI Taxonomy" id="2268447"/>
    <lineage>
        <taxon>Bacteria</taxon>
        <taxon>Bacillati</taxon>
        <taxon>Actinomycetota</taxon>
        <taxon>Actinomycetes</taxon>
        <taxon>Propionibacteriales</taxon>
        <taxon>Propionibacteriaceae</taxon>
        <taxon>Desertihabitans</taxon>
    </lineage>
</organism>